<dbReference type="EMBL" id="BORJ01000016">
    <property type="protein sequence ID" value="GIN98669.1"/>
    <property type="molecule type" value="Genomic_DNA"/>
</dbReference>
<proteinExistence type="predicted"/>
<protein>
    <submittedName>
        <fullName evidence="1">Uncharacterized protein</fullName>
    </submittedName>
</protein>
<organism evidence="1 2">
    <name type="scientific">Siminovitchia terrae</name>
    <name type="common">Bacillus terrae</name>
    <dbReference type="NCBI Taxonomy" id="1914933"/>
    <lineage>
        <taxon>Bacteria</taxon>
        <taxon>Bacillati</taxon>
        <taxon>Bacillota</taxon>
        <taxon>Bacilli</taxon>
        <taxon>Bacillales</taxon>
        <taxon>Bacillaceae</taxon>
        <taxon>Siminovitchia</taxon>
    </lineage>
</organism>
<reference evidence="1 2" key="1">
    <citation type="submission" date="2021-03" db="EMBL/GenBank/DDBJ databases">
        <title>Antimicrobial resistance genes in bacteria isolated from Japanese honey, and their potential for conferring macrolide and lincosamide resistance in the American foulbrood pathogen Paenibacillus larvae.</title>
        <authorList>
            <person name="Okamoto M."/>
            <person name="Kumagai M."/>
            <person name="Kanamori H."/>
            <person name="Takamatsu D."/>
        </authorList>
    </citation>
    <scope>NUCLEOTIDE SEQUENCE [LARGE SCALE GENOMIC DNA]</scope>
    <source>
        <strain evidence="1 2">J6TS1</strain>
    </source>
</reference>
<dbReference type="Proteomes" id="UP000680670">
    <property type="component" value="Unassembled WGS sequence"/>
</dbReference>
<name>A0ABQ4L3Z7_SIMTE</name>
<evidence type="ECO:0000313" key="2">
    <source>
        <dbReference type="Proteomes" id="UP000680670"/>
    </source>
</evidence>
<accession>A0ABQ4L3Z7</accession>
<gene>
    <name evidence="1" type="ORF">J6TS1_45390</name>
</gene>
<evidence type="ECO:0000313" key="1">
    <source>
        <dbReference type="EMBL" id="GIN98669.1"/>
    </source>
</evidence>
<keyword evidence="2" id="KW-1185">Reference proteome</keyword>
<comment type="caution">
    <text evidence="1">The sequence shown here is derived from an EMBL/GenBank/DDBJ whole genome shotgun (WGS) entry which is preliminary data.</text>
</comment>
<sequence length="58" mass="6720">MKVVFAFIDVSEATSSPCRPELDIEKWKHPFSDVRTGLTLTKIKEKEGRRVPAYRRQA</sequence>